<organism evidence="3 4">
    <name type="scientific">Liquidambar formosana</name>
    <name type="common">Formosan gum</name>
    <dbReference type="NCBI Taxonomy" id="63359"/>
    <lineage>
        <taxon>Eukaryota</taxon>
        <taxon>Viridiplantae</taxon>
        <taxon>Streptophyta</taxon>
        <taxon>Embryophyta</taxon>
        <taxon>Tracheophyta</taxon>
        <taxon>Spermatophyta</taxon>
        <taxon>Magnoliopsida</taxon>
        <taxon>eudicotyledons</taxon>
        <taxon>Gunneridae</taxon>
        <taxon>Pentapetalae</taxon>
        <taxon>Saxifragales</taxon>
        <taxon>Altingiaceae</taxon>
        <taxon>Liquidambar</taxon>
    </lineage>
</organism>
<dbReference type="AlphaFoldDB" id="A0AAP0RBL0"/>
<feature type="compositionally biased region" description="Basic and acidic residues" evidence="1">
    <location>
        <begin position="162"/>
        <end position="216"/>
    </location>
</feature>
<gene>
    <name evidence="3" type="ORF">L1049_021883</name>
</gene>
<feature type="domain" description="DUF4408" evidence="2">
    <location>
        <begin position="3"/>
        <end position="27"/>
    </location>
</feature>
<dbReference type="InterPro" id="IPR008480">
    <property type="entry name" value="DUF761_pln"/>
</dbReference>
<accession>A0AAP0RBL0</accession>
<name>A0AAP0RBL0_LIQFO</name>
<dbReference type="PANTHER" id="PTHR33098:SF57">
    <property type="entry name" value="DUF4408 DOMAIN PROTEIN"/>
    <property type="match status" value="1"/>
</dbReference>
<keyword evidence="4" id="KW-1185">Reference proteome</keyword>
<comment type="caution">
    <text evidence="3">The sequence shown here is derived from an EMBL/GenBank/DDBJ whole genome shotgun (WGS) entry which is preliminary data.</text>
</comment>
<evidence type="ECO:0000313" key="3">
    <source>
        <dbReference type="EMBL" id="KAK9274632.1"/>
    </source>
</evidence>
<dbReference type="Pfam" id="PF05553">
    <property type="entry name" value="DUF761"/>
    <property type="match status" value="1"/>
</dbReference>
<dbReference type="EMBL" id="JBBPBK010000011">
    <property type="protein sequence ID" value="KAK9274632.1"/>
    <property type="molecule type" value="Genomic_DNA"/>
</dbReference>
<feature type="region of interest" description="Disordered" evidence="1">
    <location>
        <begin position="69"/>
        <end position="107"/>
    </location>
</feature>
<evidence type="ECO:0000259" key="2">
    <source>
        <dbReference type="Pfam" id="PF14364"/>
    </source>
</evidence>
<evidence type="ECO:0000256" key="1">
    <source>
        <dbReference type="SAM" id="MobiDB-lite"/>
    </source>
</evidence>
<sequence>MSSFLASWLTPTSLFLIVNCTIGTIALINYFTTPKNAPQHHQHGGDYPHQLVRPPSLLERVKSFNFPLYRSESSSSEPATLQIPDETPLQNPGLDSDQPGGNYPPVQLVRAPSLLERVKSFKLPNLSSLYRSESESSEPATHHIPDETPEQNSGWDSDSDLGNEHDEHHVTRTKSEPKRESSGVREKMKKSASEKMAARQADEEEMVERRRPETVRERKKKVGTASSGDDEEVDAKADDFINKFKQQLKLQRLDSLLNYREMLGRGT</sequence>
<dbReference type="InterPro" id="IPR025520">
    <property type="entry name" value="DUF4408"/>
</dbReference>
<dbReference type="PANTHER" id="PTHR33098">
    <property type="entry name" value="COTTON FIBER (DUF761)"/>
    <property type="match status" value="1"/>
</dbReference>
<proteinExistence type="predicted"/>
<dbReference type="Proteomes" id="UP001415857">
    <property type="component" value="Unassembled WGS sequence"/>
</dbReference>
<dbReference type="Pfam" id="PF14364">
    <property type="entry name" value="DUF4408"/>
    <property type="match status" value="1"/>
</dbReference>
<reference evidence="3 4" key="1">
    <citation type="journal article" date="2024" name="Plant J.">
        <title>Genome sequences and population genomics reveal climatic adaptation and genomic divergence between two closely related sweetgum species.</title>
        <authorList>
            <person name="Xu W.Q."/>
            <person name="Ren C.Q."/>
            <person name="Zhang X.Y."/>
            <person name="Comes H.P."/>
            <person name="Liu X.H."/>
            <person name="Li Y.G."/>
            <person name="Kettle C.J."/>
            <person name="Jalonen R."/>
            <person name="Gaisberger H."/>
            <person name="Ma Y.Z."/>
            <person name="Qiu Y.X."/>
        </authorList>
    </citation>
    <scope>NUCLEOTIDE SEQUENCE [LARGE SCALE GENOMIC DNA]</scope>
    <source>
        <strain evidence="3">Hangzhou</strain>
    </source>
</reference>
<protein>
    <recommendedName>
        <fullName evidence="2">DUF4408 domain-containing protein</fullName>
    </recommendedName>
</protein>
<evidence type="ECO:0000313" key="4">
    <source>
        <dbReference type="Proteomes" id="UP001415857"/>
    </source>
</evidence>
<feature type="region of interest" description="Disordered" evidence="1">
    <location>
        <begin position="129"/>
        <end position="234"/>
    </location>
</feature>